<dbReference type="Pfam" id="PF01055">
    <property type="entry name" value="Glyco_hydro_31_2nd"/>
    <property type="match status" value="1"/>
</dbReference>
<feature type="domain" description="DUF5110" evidence="5">
    <location>
        <begin position="609"/>
        <end position="677"/>
    </location>
</feature>
<evidence type="ECO:0000313" key="6">
    <source>
        <dbReference type="EMBL" id="URD84084.1"/>
    </source>
</evidence>
<feature type="domain" description="Glycoside hydrolase family 31 TIM barrel" evidence="3">
    <location>
        <begin position="287"/>
        <end position="503"/>
    </location>
</feature>
<dbReference type="CDD" id="cd14752">
    <property type="entry name" value="GH31_N"/>
    <property type="match status" value="1"/>
</dbReference>
<feature type="non-terminal residue" evidence="6">
    <location>
        <position position="963"/>
    </location>
</feature>
<dbReference type="InterPro" id="IPR000322">
    <property type="entry name" value="Glyco_hydro_31_TIM"/>
</dbReference>
<dbReference type="EMBL" id="CP097503">
    <property type="protein sequence ID" value="URD84084.1"/>
    <property type="molecule type" value="Genomic_DNA"/>
</dbReference>
<evidence type="ECO:0000256" key="1">
    <source>
        <dbReference type="ARBA" id="ARBA00007806"/>
    </source>
</evidence>
<comment type="similarity">
    <text evidence="1 2">Belongs to the glycosyl hydrolase 31 family.</text>
</comment>
<dbReference type="InterPro" id="IPR011013">
    <property type="entry name" value="Gal_mutarotase_sf_dom"/>
</dbReference>
<evidence type="ECO:0000256" key="2">
    <source>
        <dbReference type="RuleBase" id="RU361185"/>
    </source>
</evidence>
<protein>
    <submittedName>
        <fullName evidence="6">Glycosyl hydrolases family 31</fullName>
    </submittedName>
</protein>
<dbReference type="GO" id="GO:0005975">
    <property type="term" value="P:carbohydrate metabolic process"/>
    <property type="evidence" value="ECO:0007669"/>
    <property type="project" value="InterPro"/>
</dbReference>
<evidence type="ECO:0000313" key="7">
    <source>
        <dbReference type="Proteomes" id="UP001055439"/>
    </source>
</evidence>
<dbReference type="Gene3D" id="2.60.40.1180">
    <property type="entry name" value="Golgi alpha-mannosidase II"/>
    <property type="match status" value="1"/>
</dbReference>
<name>A0A9E7EUC4_9LILI</name>
<dbReference type="SUPFAM" id="SSF74650">
    <property type="entry name" value="Galactose mutarotase-like"/>
    <property type="match status" value="1"/>
</dbReference>
<dbReference type="PANTHER" id="PTHR22762:SF120">
    <property type="entry name" value="HETEROGLYCAN GLUCOSIDASE 1"/>
    <property type="match status" value="1"/>
</dbReference>
<dbReference type="GO" id="GO:0004553">
    <property type="term" value="F:hydrolase activity, hydrolyzing O-glycosyl compounds"/>
    <property type="evidence" value="ECO:0007669"/>
    <property type="project" value="InterPro"/>
</dbReference>
<dbReference type="SUPFAM" id="SSF51445">
    <property type="entry name" value="(Trans)glycosidases"/>
    <property type="match status" value="1"/>
</dbReference>
<dbReference type="Gene3D" id="3.20.20.80">
    <property type="entry name" value="Glycosidases"/>
    <property type="match status" value="2"/>
</dbReference>
<dbReference type="AlphaFoldDB" id="A0A9E7EUC4"/>
<dbReference type="PANTHER" id="PTHR22762">
    <property type="entry name" value="ALPHA-GLUCOSIDASE"/>
    <property type="match status" value="1"/>
</dbReference>
<keyword evidence="2 6" id="KW-0378">Hydrolase</keyword>
<accession>A0A9E7EUC4</accession>
<organism evidence="6 7">
    <name type="scientific">Musa troglodytarum</name>
    <name type="common">fe'i banana</name>
    <dbReference type="NCBI Taxonomy" id="320322"/>
    <lineage>
        <taxon>Eukaryota</taxon>
        <taxon>Viridiplantae</taxon>
        <taxon>Streptophyta</taxon>
        <taxon>Embryophyta</taxon>
        <taxon>Tracheophyta</taxon>
        <taxon>Spermatophyta</taxon>
        <taxon>Magnoliopsida</taxon>
        <taxon>Liliopsida</taxon>
        <taxon>Zingiberales</taxon>
        <taxon>Musaceae</taxon>
        <taxon>Musa</taxon>
    </lineage>
</organism>
<dbReference type="Gene3D" id="2.60.40.1760">
    <property type="entry name" value="glycosyl hydrolase (family 31)"/>
    <property type="match status" value="1"/>
</dbReference>
<evidence type="ECO:0000259" key="4">
    <source>
        <dbReference type="Pfam" id="PF13802"/>
    </source>
</evidence>
<dbReference type="GO" id="GO:0030246">
    <property type="term" value="F:carbohydrate binding"/>
    <property type="evidence" value="ECO:0007669"/>
    <property type="project" value="InterPro"/>
</dbReference>
<dbReference type="Pfam" id="PF17137">
    <property type="entry name" value="DUF5110"/>
    <property type="match status" value="1"/>
</dbReference>
<proteinExistence type="inferred from homology"/>
<dbReference type="InterPro" id="IPR013780">
    <property type="entry name" value="Glyco_hydro_b"/>
</dbReference>
<keyword evidence="2" id="KW-0326">Glycosidase</keyword>
<dbReference type="InterPro" id="IPR017853">
    <property type="entry name" value="GH"/>
</dbReference>
<dbReference type="Pfam" id="PF13802">
    <property type="entry name" value="Gal_mutarotas_2"/>
    <property type="match status" value="1"/>
</dbReference>
<dbReference type="InterPro" id="IPR025887">
    <property type="entry name" value="Glyco_hydro_31_N_dom"/>
</dbReference>
<reference evidence="6" key="1">
    <citation type="submission" date="2022-05" db="EMBL/GenBank/DDBJ databases">
        <title>The Musa troglodytarum L. genome provides insights into the mechanism of non-climacteric behaviour and enrichment of carotenoids.</title>
        <authorList>
            <person name="Wang J."/>
        </authorList>
    </citation>
    <scope>NUCLEOTIDE SEQUENCE</scope>
    <source>
        <tissue evidence="6">Leaf</tissue>
    </source>
</reference>
<evidence type="ECO:0000259" key="3">
    <source>
        <dbReference type="Pfam" id="PF01055"/>
    </source>
</evidence>
<dbReference type="InterPro" id="IPR030458">
    <property type="entry name" value="Glyco_hydro_31_AS"/>
</dbReference>
<sequence>MISYIVDTSILFPRQRAILSLVNKKTAEGCIASSSSRSSARCVTAPLLDVFAKKLERVDGNRCRCRSRRRRSIVECSSSGWSWSWIWRGGRSDKPTMDQGKGSEGYGAAGAMVFEPILEEGVFRFDFSEADRAAAFPSLSFADPNVREAPIAVRRVPEYVPAFERRRGQQMVMIQFPSGTSFYGTGEVSGRLERTGNRIFSWNTDAWGYGPGTTSLYQSHPWVLAVLPDGKALGVLADTTRRCEIDLRNASTMKFVSDAVYPIITFGPFDSPTEVLTSLSRAIGTVFMPPKWSLGYHQCRWSYESDVEVLEIARTFREKGIPCDVIWMDIDYMDGFRCFTFDKERFSDPKSMVNDLHASGFNAIWMLDPGIKSEEGYFVYESGSENDVWIKKADGKPYVGKVWPGPCVFPDFTQQSTRLWWAELVKDFISNGVDGIWNDMNEPAVFKVYGMLMARSTYEGMKMANSNKRPFVLTRAGFIGSQRYAATWTGDNLSNWEHLHMSLGLVASHYQDQILVDLLGMLLRNSSVDGWDLRHFFRFAVDTLKKALQTMNHALSLIKVRMNVPLYYQKESGYVLTLDLPSMFLRGGSIIPVGHPLQHVGEANPTDELSLFVALDENGKAAGVLYEDDGDGYGYTQGDYLLTYYTAEIASSVLTVKVLKSEGSWKRPQRALHVKLLLGGGVMIDARGVDGEELHFKIPSKSEVSKLVAASENKYNKHMENAKHIPDVDGLSGQKGIELSKVPVELKSGDWELKVVPWIGGRIISMMHHPSGTQWLHSRIEINGYEEYSGTEYRSAGCSEEYKVVRRNLEQAGEEESLCMEGDIGGGLVFQRQISTFKEDPKVLRIDSNIIARSVGAGSGGFSRLVCLRAHPTFTLLHPTEVLVAFNSVDGLKHEIFHESGELSFEGDHRPNGEWMLVDRCAGVALVKKCLVHWGTGTVNLELWSEERPVSEDTPLTICHEYE</sequence>
<feature type="domain" description="Glycoside hydrolase family 31 N-terminal" evidence="4">
    <location>
        <begin position="172"/>
        <end position="246"/>
    </location>
</feature>
<evidence type="ECO:0000259" key="5">
    <source>
        <dbReference type="Pfam" id="PF17137"/>
    </source>
</evidence>
<keyword evidence="7" id="KW-1185">Reference proteome</keyword>
<dbReference type="PROSITE" id="PS00129">
    <property type="entry name" value="GLYCOSYL_HYDROL_F31_1"/>
    <property type="match status" value="1"/>
</dbReference>
<dbReference type="Proteomes" id="UP001055439">
    <property type="component" value="Chromosome 10"/>
</dbReference>
<dbReference type="OrthoDB" id="1334205at2759"/>
<gene>
    <name evidence="6" type="ORF">MUK42_02524</name>
</gene>
<dbReference type="InterPro" id="IPR033403">
    <property type="entry name" value="DUF5110"/>
</dbReference>